<evidence type="ECO:0000313" key="6">
    <source>
        <dbReference type="EMBL" id="OAZ05279.1"/>
    </source>
</evidence>
<name>A0A199XVD3_9FLAO</name>
<dbReference type="SUPFAM" id="SSF50475">
    <property type="entry name" value="FMN-binding split barrel"/>
    <property type="match status" value="1"/>
</dbReference>
<evidence type="ECO:0000256" key="4">
    <source>
        <dbReference type="ARBA" id="ARBA00038054"/>
    </source>
</evidence>
<evidence type="ECO:0000313" key="7">
    <source>
        <dbReference type="Proteomes" id="UP000093807"/>
    </source>
</evidence>
<gene>
    <name evidence="6" type="ORF">FLB_03100</name>
</gene>
<dbReference type="OrthoDB" id="5293996at2"/>
<evidence type="ECO:0000256" key="3">
    <source>
        <dbReference type="ARBA" id="ARBA00022643"/>
    </source>
</evidence>
<dbReference type="Gene3D" id="2.30.110.10">
    <property type="entry name" value="Electron Transport, Fmn-binding Protein, Chain A"/>
    <property type="match status" value="1"/>
</dbReference>
<dbReference type="Pfam" id="PF01613">
    <property type="entry name" value="Flavin_Reduct"/>
    <property type="match status" value="1"/>
</dbReference>
<dbReference type="InterPro" id="IPR002563">
    <property type="entry name" value="Flavin_Rdtase-like_dom"/>
</dbReference>
<dbReference type="PANTHER" id="PTHR33798:SF5">
    <property type="entry name" value="FLAVIN REDUCTASE LIKE DOMAIN-CONTAINING PROTEIN"/>
    <property type="match status" value="1"/>
</dbReference>
<dbReference type="GO" id="GO:0010181">
    <property type="term" value="F:FMN binding"/>
    <property type="evidence" value="ECO:0007669"/>
    <property type="project" value="InterPro"/>
</dbReference>
<keyword evidence="3" id="KW-0288">FMN</keyword>
<dbReference type="PANTHER" id="PTHR33798">
    <property type="entry name" value="FLAVOPROTEIN OXYGENASE"/>
    <property type="match status" value="1"/>
</dbReference>
<dbReference type="InterPro" id="IPR012349">
    <property type="entry name" value="Split_barrel_FMN-bd"/>
</dbReference>
<accession>A0A199XVD3</accession>
<dbReference type="GO" id="GO:0016646">
    <property type="term" value="F:oxidoreductase activity, acting on the CH-NH group of donors, NAD or NADP as acceptor"/>
    <property type="evidence" value="ECO:0007669"/>
    <property type="project" value="UniProtKB-ARBA"/>
</dbReference>
<dbReference type="EMBL" id="JMTM01000012">
    <property type="protein sequence ID" value="OAZ05279.1"/>
    <property type="molecule type" value="Genomic_DNA"/>
</dbReference>
<evidence type="ECO:0000259" key="5">
    <source>
        <dbReference type="Pfam" id="PF01613"/>
    </source>
</evidence>
<protein>
    <submittedName>
        <fullName evidence="6">Flavin reductase like domain protein</fullName>
    </submittedName>
</protein>
<organism evidence="6 7">
    <name type="scientific">Flavobacterium succinicans</name>
    <dbReference type="NCBI Taxonomy" id="29536"/>
    <lineage>
        <taxon>Bacteria</taxon>
        <taxon>Pseudomonadati</taxon>
        <taxon>Bacteroidota</taxon>
        <taxon>Flavobacteriia</taxon>
        <taxon>Flavobacteriales</taxon>
        <taxon>Flavobacteriaceae</taxon>
        <taxon>Flavobacterium</taxon>
    </lineage>
</organism>
<comment type="similarity">
    <text evidence="4">Belongs to the flavoredoxin family.</text>
</comment>
<keyword evidence="7" id="KW-1185">Reference proteome</keyword>
<dbReference type="RefSeq" id="WP_064714210.1">
    <property type="nucleotide sequence ID" value="NZ_JMTM01000012.1"/>
</dbReference>
<reference evidence="6 7" key="1">
    <citation type="submission" date="2016-06" db="EMBL/GenBank/DDBJ databases">
        <title>Draft genome sequence of Flavobacterium succinicans strain DD5b.</title>
        <authorList>
            <person name="Poehlein A."/>
            <person name="Daniel R."/>
            <person name="Simeonova D.D."/>
        </authorList>
    </citation>
    <scope>NUCLEOTIDE SEQUENCE [LARGE SCALE GENOMIC DNA]</scope>
    <source>
        <strain evidence="6 7">DD5b</strain>
    </source>
</reference>
<sequence>MKHLTRETIIQMDKISKLNLINSCTGYKSANLIATKSIDGATNVAVFSSITHLGSSPALIGFIMRPTTVPRDTYKNIMETGYFTVNHITLDMIADAHHTSANYDTGVSEFDKTNLIEEYKDHLPIPFVKGSPVQLYCKYINEYFIKENDTIHVIASIEDLFFKEELQHKDSWLQLDRANVVSLNGLDGYCLPKLVDRFQYARKDQPTISFFDRQST</sequence>
<keyword evidence="2" id="KW-0285">Flavoprotein</keyword>
<proteinExistence type="inferred from homology"/>
<comment type="caution">
    <text evidence="6">The sequence shown here is derived from an EMBL/GenBank/DDBJ whole genome shotgun (WGS) entry which is preliminary data.</text>
</comment>
<comment type="cofactor">
    <cofactor evidence="1">
        <name>FMN</name>
        <dbReference type="ChEBI" id="CHEBI:58210"/>
    </cofactor>
</comment>
<dbReference type="PATRIC" id="fig|29536.5.peg.326"/>
<dbReference type="Proteomes" id="UP000093807">
    <property type="component" value="Unassembled WGS sequence"/>
</dbReference>
<evidence type="ECO:0000256" key="2">
    <source>
        <dbReference type="ARBA" id="ARBA00022630"/>
    </source>
</evidence>
<evidence type="ECO:0000256" key="1">
    <source>
        <dbReference type="ARBA" id="ARBA00001917"/>
    </source>
</evidence>
<dbReference type="AlphaFoldDB" id="A0A199XVD3"/>
<feature type="domain" description="Flavin reductase like" evidence="5">
    <location>
        <begin position="32"/>
        <end position="166"/>
    </location>
</feature>